<comment type="caution">
    <text evidence="2">The sequence shown here is derived from an EMBL/GenBank/DDBJ whole genome shotgun (WGS) entry which is preliminary data.</text>
</comment>
<dbReference type="InterPro" id="IPR016181">
    <property type="entry name" value="Acyl_CoA_acyltransferase"/>
</dbReference>
<dbReference type="Pfam" id="PF13673">
    <property type="entry name" value="Acetyltransf_10"/>
    <property type="match status" value="1"/>
</dbReference>
<evidence type="ECO:0000313" key="2">
    <source>
        <dbReference type="EMBL" id="MCU6793854.1"/>
    </source>
</evidence>
<dbReference type="PANTHER" id="PTHR43451">
    <property type="entry name" value="ACETYLTRANSFERASE (GNAT) FAMILY PROTEIN"/>
    <property type="match status" value="1"/>
</dbReference>
<accession>A0ABT2UJM3</accession>
<sequence>MKIRKFQDSDINQIVTLFYETVHTINARDYSADQLQAWAPKGEKIAKIANWKVSLSHNITYVAEINGEIVGFADMTPEGHLDRLYIHKDYQGQGIAVALMNTIEADARKLGLTEMDTEASITAKPFFERQGYQTIQLQVVERNGVNLVNFKMTKLLSN</sequence>
<dbReference type="SUPFAM" id="SSF55729">
    <property type="entry name" value="Acyl-CoA N-acyltransferases (Nat)"/>
    <property type="match status" value="1"/>
</dbReference>
<keyword evidence="2" id="KW-0012">Acyltransferase</keyword>
<dbReference type="RefSeq" id="WP_262685078.1">
    <property type="nucleotide sequence ID" value="NZ_JAOQIO010000069.1"/>
</dbReference>
<evidence type="ECO:0000313" key="3">
    <source>
        <dbReference type="Proteomes" id="UP001652445"/>
    </source>
</evidence>
<gene>
    <name evidence="2" type="ORF">OB236_17265</name>
</gene>
<reference evidence="2 3" key="1">
    <citation type="submission" date="2022-09" db="EMBL/GenBank/DDBJ databases">
        <authorList>
            <person name="Han X.L."/>
            <person name="Wang Q."/>
            <person name="Lu T."/>
        </authorList>
    </citation>
    <scope>NUCLEOTIDE SEQUENCE [LARGE SCALE GENOMIC DNA]</scope>
    <source>
        <strain evidence="2 3">WQ 127069</strain>
    </source>
</reference>
<dbReference type="GO" id="GO:0016746">
    <property type="term" value="F:acyltransferase activity"/>
    <property type="evidence" value="ECO:0007669"/>
    <property type="project" value="UniProtKB-KW"/>
</dbReference>
<keyword evidence="3" id="KW-1185">Reference proteome</keyword>
<protein>
    <submittedName>
        <fullName evidence="2">GNAT family N-acetyltransferase</fullName>
        <ecNumber evidence="2">2.3.1.-</ecNumber>
    </submittedName>
</protein>
<feature type="domain" description="N-acetyltransferase" evidence="1">
    <location>
        <begin position="1"/>
        <end position="157"/>
    </location>
</feature>
<dbReference type="PROSITE" id="PS51186">
    <property type="entry name" value="GNAT"/>
    <property type="match status" value="1"/>
</dbReference>
<dbReference type="Gene3D" id="3.40.630.30">
    <property type="match status" value="1"/>
</dbReference>
<organism evidence="2 3">
    <name type="scientific">Paenibacillus baimaensis</name>
    <dbReference type="NCBI Taxonomy" id="2982185"/>
    <lineage>
        <taxon>Bacteria</taxon>
        <taxon>Bacillati</taxon>
        <taxon>Bacillota</taxon>
        <taxon>Bacilli</taxon>
        <taxon>Bacillales</taxon>
        <taxon>Paenibacillaceae</taxon>
        <taxon>Paenibacillus</taxon>
    </lineage>
</organism>
<dbReference type="CDD" id="cd04301">
    <property type="entry name" value="NAT_SF"/>
    <property type="match status" value="1"/>
</dbReference>
<proteinExistence type="predicted"/>
<dbReference type="Proteomes" id="UP001652445">
    <property type="component" value="Unassembled WGS sequence"/>
</dbReference>
<keyword evidence="2" id="KW-0808">Transferase</keyword>
<dbReference type="EC" id="2.3.1.-" evidence="2"/>
<dbReference type="EMBL" id="JAOQIO010000069">
    <property type="protein sequence ID" value="MCU6793854.1"/>
    <property type="molecule type" value="Genomic_DNA"/>
</dbReference>
<dbReference type="InterPro" id="IPR000182">
    <property type="entry name" value="GNAT_dom"/>
</dbReference>
<evidence type="ECO:0000259" key="1">
    <source>
        <dbReference type="PROSITE" id="PS51186"/>
    </source>
</evidence>
<dbReference type="PANTHER" id="PTHR43451:SF1">
    <property type="entry name" value="ACETYLTRANSFERASE"/>
    <property type="match status" value="1"/>
</dbReference>
<name>A0ABT2UJM3_9BACL</name>
<dbReference type="InterPro" id="IPR052564">
    <property type="entry name" value="N-acetyltrans/Recomb-assoc"/>
</dbReference>